<comment type="caution">
    <text evidence="1">The sequence shown here is derived from an EMBL/GenBank/DDBJ whole genome shotgun (WGS) entry which is preliminary data.</text>
</comment>
<protein>
    <recommendedName>
        <fullName evidence="3">PEP-CTERM protein-sorting domain-containing protein</fullName>
    </recommendedName>
</protein>
<dbReference type="InterPro" id="IPR013424">
    <property type="entry name" value="Ice-binding_C"/>
</dbReference>
<dbReference type="Proteomes" id="UP000276103">
    <property type="component" value="Unassembled WGS sequence"/>
</dbReference>
<dbReference type="EMBL" id="RSCM01000002">
    <property type="protein sequence ID" value="RUS98712.1"/>
    <property type="molecule type" value="Genomic_DNA"/>
</dbReference>
<accession>A0A3S1ADG7</accession>
<reference evidence="1 2" key="1">
    <citation type="journal article" date="2019" name="Genome Biol. Evol.">
        <title>Day and night: Metabolic profiles and evolutionary relationships of six axenic non-marine cyanobacteria.</title>
        <authorList>
            <person name="Will S.E."/>
            <person name="Henke P."/>
            <person name="Boedeker C."/>
            <person name="Huang S."/>
            <person name="Brinkmann H."/>
            <person name="Rohde M."/>
            <person name="Jarek M."/>
            <person name="Friedl T."/>
            <person name="Seufert S."/>
            <person name="Schumacher M."/>
            <person name="Overmann J."/>
            <person name="Neumann-Schaal M."/>
            <person name="Petersen J."/>
        </authorList>
    </citation>
    <scope>NUCLEOTIDE SEQUENCE [LARGE SCALE GENOMIC DNA]</scope>
    <source>
        <strain evidence="1 2">SAG 1403-4b</strain>
    </source>
</reference>
<sequence length="352" mass="38898">MGGKDGKWNDFLGAGTYPDGTRPYFPGIGEIDINPSKSRPYEFTSLIFQDNGDWRIPGWDHVALNLSNWIYESTQSPVAQNTTSTKADSELGFGAEVQLEYDNGVQNQRTLNVLQQYHQSKQVEEVPIDIDLGLKMAQAIMTKLDSKYQYITPDPGSWKNISSSRQKGGDNLFTCVGLIEWAAEQAGLNNGQGFLPDDREGFLTPSLLKDAVQNPNRYWGKSGNLWGMIYADPVDFILTDPLGRRLGYTQELGLLNEIPNTFYTGDGWSEQGYVPDLLQGQYTLDLFGLDDHAAVAFGNADNGVSFDGYLAKGEKRTLVYTVPEPSSVIGILSVSIVGAASLLKKRRKTQTI</sequence>
<organism evidence="1 2">
    <name type="scientific">Trichormus variabilis SAG 1403-4b</name>
    <dbReference type="NCBI Taxonomy" id="447716"/>
    <lineage>
        <taxon>Bacteria</taxon>
        <taxon>Bacillati</taxon>
        <taxon>Cyanobacteriota</taxon>
        <taxon>Cyanophyceae</taxon>
        <taxon>Nostocales</taxon>
        <taxon>Nostocaceae</taxon>
        <taxon>Trichormus</taxon>
    </lineage>
</organism>
<evidence type="ECO:0000313" key="2">
    <source>
        <dbReference type="Proteomes" id="UP000276103"/>
    </source>
</evidence>
<dbReference type="AlphaFoldDB" id="A0A3S1ADG7"/>
<proteinExistence type="predicted"/>
<evidence type="ECO:0008006" key="3">
    <source>
        <dbReference type="Google" id="ProtNLM"/>
    </source>
</evidence>
<gene>
    <name evidence="1" type="ORF">DSM107003_07310</name>
</gene>
<dbReference type="RefSeq" id="WP_127052317.1">
    <property type="nucleotide sequence ID" value="NZ_RSCM01000002.1"/>
</dbReference>
<keyword evidence="2" id="KW-1185">Reference proteome</keyword>
<name>A0A3S1ADG7_ANAVA</name>
<evidence type="ECO:0000313" key="1">
    <source>
        <dbReference type="EMBL" id="RUS98712.1"/>
    </source>
</evidence>
<dbReference type="OrthoDB" id="472233at2"/>
<dbReference type="NCBIfam" id="TIGR02595">
    <property type="entry name" value="PEP_CTERM"/>
    <property type="match status" value="1"/>
</dbReference>